<evidence type="ECO:0000313" key="5">
    <source>
        <dbReference type="EMBL" id="KAJ1963423.1"/>
    </source>
</evidence>
<feature type="region of interest" description="Disordered" evidence="3">
    <location>
        <begin position="480"/>
        <end position="515"/>
    </location>
</feature>
<feature type="compositionally biased region" description="Polar residues" evidence="3">
    <location>
        <begin position="485"/>
        <end position="498"/>
    </location>
</feature>
<keyword evidence="2" id="KW-0694">RNA-binding</keyword>
<dbReference type="GO" id="GO:0003723">
    <property type="term" value="F:RNA binding"/>
    <property type="evidence" value="ECO:0007669"/>
    <property type="project" value="UniProtKB-UniRule"/>
</dbReference>
<organism evidence="5 6">
    <name type="scientific">Dispira parvispora</name>
    <dbReference type="NCBI Taxonomy" id="1520584"/>
    <lineage>
        <taxon>Eukaryota</taxon>
        <taxon>Fungi</taxon>
        <taxon>Fungi incertae sedis</taxon>
        <taxon>Zoopagomycota</taxon>
        <taxon>Kickxellomycotina</taxon>
        <taxon>Dimargaritomycetes</taxon>
        <taxon>Dimargaritales</taxon>
        <taxon>Dimargaritaceae</taxon>
        <taxon>Dispira</taxon>
    </lineage>
</organism>
<evidence type="ECO:0000256" key="2">
    <source>
        <dbReference type="PROSITE-ProRule" id="PRU00117"/>
    </source>
</evidence>
<dbReference type="PROSITE" id="PS50084">
    <property type="entry name" value="KH_TYPE_1"/>
    <property type="match status" value="3"/>
</dbReference>
<reference evidence="5" key="1">
    <citation type="submission" date="2022-07" db="EMBL/GenBank/DDBJ databases">
        <title>Phylogenomic reconstructions and comparative analyses of Kickxellomycotina fungi.</title>
        <authorList>
            <person name="Reynolds N.K."/>
            <person name="Stajich J.E."/>
            <person name="Barry K."/>
            <person name="Grigoriev I.V."/>
            <person name="Crous P."/>
            <person name="Smith M.E."/>
        </authorList>
    </citation>
    <scope>NUCLEOTIDE SEQUENCE</scope>
    <source>
        <strain evidence="5">RSA 1196</strain>
    </source>
</reference>
<evidence type="ECO:0000256" key="1">
    <source>
        <dbReference type="ARBA" id="ARBA00022737"/>
    </source>
</evidence>
<evidence type="ECO:0000259" key="4">
    <source>
        <dbReference type="SMART" id="SM00322"/>
    </source>
</evidence>
<feature type="domain" description="K Homology" evidence="4">
    <location>
        <begin position="159"/>
        <end position="230"/>
    </location>
</feature>
<feature type="region of interest" description="Disordered" evidence="3">
    <location>
        <begin position="1"/>
        <end position="139"/>
    </location>
</feature>
<evidence type="ECO:0000256" key="3">
    <source>
        <dbReference type="SAM" id="MobiDB-lite"/>
    </source>
</evidence>
<feature type="non-terminal residue" evidence="5">
    <location>
        <position position="515"/>
    </location>
</feature>
<keyword evidence="1" id="KW-0677">Repeat</keyword>
<dbReference type="Proteomes" id="UP001150925">
    <property type="component" value="Unassembled WGS sequence"/>
</dbReference>
<dbReference type="Pfam" id="PF00013">
    <property type="entry name" value="KH_1"/>
    <property type="match status" value="3"/>
</dbReference>
<name>A0A9W8E6R0_9FUNG</name>
<dbReference type="AlphaFoldDB" id="A0A9W8E6R0"/>
<proteinExistence type="predicted"/>
<evidence type="ECO:0000313" key="6">
    <source>
        <dbReference type="Proteomes" id="UP001150925"/>
    </source>
</evidence>
<comment type="caution">
    <text evidence="5">The sequence shown here is derived from an EMBL/GenBank/DDBJ whole genome shotgun (WGS) entry which is preliminary data.</text>
</comment>
<dbReference type="Gene3D" id="3.30.1370.10">
    <property type="entry name" value="K Homology domain, type 1"/>
    <property type="match status" value="3"/>
</dbReference>
<dbReference type="InterPro" id="IPR036612">
    <property type="entry name" value="KH_dom_type_1_sf"/>
</dbReference>
<dbReference type="EMBL" id="JANBPY010000826">
    <property type="protein sequence ID" value="KAJ1963423.1"/>
    <property type="molecule type" value="Genomic_DNA"/>
</dbReference>
<dbReference type="SMART" id="SM00322">
    <property type="entry name" value="KH"/>
    <property type="match status" value="3"/>
</dbReference>
<accession>A0A9W8E6R0</accession>
<dbReference type="OrthoDB" id="5204190at2759"/>
<dbReference type="SUPFAM" id="SSF54791">
    <property type="entry name" value="Eukaryotic type KH-domain (KH-domain type I)"/>
    <property type="match status" value="3"/>
</dbReference>
<dbReference type="InterPro" id="IPR004088">
    <property type="entry name" value="KH_dom_type_1"/>
</dbReference>
<feature type="region of interest" description="Disordered" evidence="3">
    <location>
        <begin position="327"/>
        <end position="359"/>
    </location>
</feature>
<protein>
    <recommendedName>
        <fullName evidence="4">K Homology domain-containing protein</fullName>
    </recommendedName>
</protein>
<sequence>MSTTESEPMASANGTVPPNDHPEMSRDLSSTSESFHGSKPQPVAGTSPGDNEDSSTQPEASENKPNNTTEGSVIPEESTRGKRSWEEVNQSQTTPTKPDSPTSPATVDTTEVKSADSANAPCVNDLEPQPKRATYDNTPLQSNQGVAYCERDPTASSSYPAELQFTVMARYVGFVIGRGGETLRRIEQTHQVHAHAEQDARDNPERMITIQGYTQEDCENAKEAILQLVRSAEDRVKDNLADPDSTVSPDPDAYTIRFTIPASRIGKIIGRRGDRLRELRDESGADIHVAHSHASDPATGERPAVITGKEEDVLKAKALIDQIIQQELPDSGDHDQGDRHYRPHGSGFHNRRNSGYGGQEVRDTMFIPQSAVAFVIGRRGDSIRTIQQQSGCRIQLDRNSNTPAHASREVTIWGLPDHIGYAKQLIGDRVTSAGHRDSHRGGYSGGYNNAMAGQSYPGGYYDPYGAYYYGAPGQAQAPGIVPSAEGNNNQGYEKSYPNTGAAAPSDGTYSSEQYA</sequence>
<feature type="domain" description="K Homology" evidence="4">
    <location>
        <begin position="252"/>
        <end position="325"/>
    </location>
</feature>
<dbReference type="CDD" id="cd00105">
    <property type="entry name" value="KH-I"/>
    <property type="match status" value="1"/>
</dbReference>
<keyword evidence="6" id="KW-1185">Reference proteome</keyword>
<feature type="compositionally biased region" description="Polar residues" evidence="3">
    <location>
        <begin position="54"/>
        <end position="71"/>
    </location>
</feature>
<feature type="domain" description="K Homology" evidence="4">
    <location>
        <begin position="359"/>
        <end position="431"/>
    </location>
</feature>
<feature type="compositionally biased region" description="Polar residues" evidence="3">
    <location>
        <begin position="1"/>
        <end position="16"/>
    </location>
</feature>
<dbReference type="InterPro" id="IPR004087">
    <property type="entry name" value="KH_dom"/>
</dbReference>
<feature type="compositionally biased region" description="Basic and acidic residues" evidence="3">
    <location>
        <begin position="331"/>
        <end position="340"/>
    </location>
</feature>
<dbReference type="PANTHER" id="PTHR10288">
    <property type="entry name" value="KH DOMAIN CONTAINING RNA BINDING PROTEIN"/>
    <property type="match status" value="1"/>
</dbReference>
<gene>
    <name evidence="5" type="ORF">IWQ62_003217</name>
</gene>
<feature type="compositionally biased region" description="Basic and acidic residues" evidence="3">
    <location>
        <begin position="77"/>
        <end position="86"/>
    </location>
</feature>
<feature type="compositionally biased region" description="Low complexity" evidence="3">
    <location>
        <begin position="91"/>
        <end position="106"/>
    </location>
</feature>